<dbReference type="SUPFAM" id="SSF47384">
    <property type="entry name" value="Homodimeric domain of signal transducing histidine kinase"/>
    <property type="match status" value="1"/>
</dbReference>
<feature type="domain" description="PAC" evidence="13">
    <location>
        <begin position="302"/>
        <end position="356"/>
    </location>
</feature>
<protein>
    <recommendedName>
        <fullName evidence="2">histidine kinase</fullName>
        <ecNumber evidence="2">2.7.13.3</ecNumber>
    </recommendedName>
</protein>
<evidence type="ECO:0000256" key="8">
    <source>
        <dbReference type="ARBA" id="ARBA00023012"/>
    </source>
</evidence>
<dbReference type="GO" id="GO:0005524">
    <property type="term" value="F:ATP binding"/>
    <property type="evidence" value="ECO:0007669"/>
    <property type="project" value="UniProtKB-KW"/>
</dbReference>
<dbReference type="Pfam" id="PF08448">
    <property type="entry name" value="PAS_4"/>
    <property type="match status" value="1"/>
</dbReference>
<dbReference type="NCBIfam" id="TIGR00229">
    <property type="entry name" value="sensory_box"/>
    <property type="match status" value="2"/>
</dbReference>
<dbReference type="KEGG" id="vbl:L21SP4_00533"/>
<dbReference type="PANTHER" id="PTHR43065">
    <property type="entry name" value="SENSOR HISTIDINE KINASE"/>
    <property type="match status" value="1"/>
</dbReference>
<evidence type="ECO:0000256" key="1">
    <source>
        <dbReference type="ARBA" id="ARBA00000085"/>
    </source>
</evidence>
<dbReference type="Gene3D" id="3.30.565.10">
    <property type="entry name" value="Histidine kinase-like ATPase, C-terminal domain"/>
    <property type="match status" value="1"/>
</dbReference>
<dbReference type="InterPro" id="IPR011006">
    <property type="entry name" value="CheY-like_superfamily"/>
</dbReference>
<dbReference type="Gene3D" id="1.10.287.130">
    <property type="match status" value="1"/>
</dbReference>
<evidence type="ECO:0000259" key="12">
    <source>
        <dbReference type="PROSITE" id="PS50112"/>
    </source>
</evidence>
<dbReference type="InterPro" id="IPR003661">
    <property type="entry name" value="HisK_dim/P_dom"/>
</dbReference>
<keyword evidence="7" id="KW-0067">ATP-binding</keyword>
<dbReference type="PATRIC" id="fig|1609981.3.peg.554"/>
<dbReference type="InterPro" id="IPR001789">
    <property type="entry name" value="Sig_transdc_resp-reg_receiver"/>
</dbReference>
<dbReference type="SUPFAM" id="SSF55874">
    <property type="entry name" value="ATPase domain of HSP90 chaperone/DNA topoisomerase II/histidine kinase"/>
    <property type="match status" value="1"/>
</dbReference>
<dbReference type="SMART" id="SM00388">
    <property type="entry name" value="HisKA"/>
    <property type="match status" value="1"/>
</dbReference>
<reference evidence="15" key="1">
    <citation type="submission" date="2015-02" db="EMBL/GenBank/DDBJ databases">
        <title>Description and complete genome sequence of the first cultured representative of the subdivision 5 of the Verrucomicrobia phylum.</title>
        <authorList>
            <person name="Spring S."/>
            <person name="Bunk B."/>
            <person name="Sproer C."/>
            <person name="Klenk H.-P."/>
        </authorList>
    </citation>
    <scope>NUCLEOTIDE SEQUENCE [LARGE SCALE GENOMIC DNA]</scope>
    <source>
        <strain evidence="15">L21-Fru-AB</strain>
    </source>
</reference>
<dbReference type="InterPro" id="IPR036097">
    <property type="entry name" value="HisK_dim/P_sf"/>
</dbReference>
<keyword evidence="15" id="KW-1185">Reference proteome</keyword>
<keyword evidence="6 14" id="KW-0418">Kinase</keyword>
<dbReference type="InterPro" id="IPR013767">
    <property type="entry name" value="PAS_fold"/>
</dbReference>
<dbReference type="SMART" id="SM00091">
    <property type="entry name" value="PAS"/>
    <property type="match status" value="2"/>
</dbReference>
<dbReference type="CDD" id="cd17574">
    <property type="entry name" value="REC_OmpR"/>
    <property type="match status" value="1"/>
</dbReference>
<feature type="domain" description="PAS" evidence="12">
    <location>
        <begin position="231"/>
        <end position="275"/>
    </location>
</feature>
<dbReference type="InterPro" id="IPR000700">
    <property type="entry name" value="PAS-assoc_C"/>
</dbReference>
<dbReference type="Gene3D" id="3.30.450.20">
    <property type="entry name" value="PAS domain"/>
    <property type="match status" value="2"/>
</dbReference>
<evidence type="ECO:0000313" key="15">
    <source>
        <dbReference type="Proteomes" id="UP000035268"/>
    </source>
</evidence>
<dbReference type="CDD" id="cd00082">
    <property type="entry name" value="HisKA"/>
    <property type="match status" value="1"/>
</dbReference>
<feature type="domain" description="PAC" evidence="13">
    <location>
        <begin position="178"/>
        <end position="234"/>
    </location>
</feature>
<dbReference type="InterPro" id="IPR005467">
    <property type="entry name" value="His_kinase_dom"/>
</dbReference>
<dbReference type="Gene3D" id="3.40.50.2300">
    <property type="match status" value="2"/>
</dbReference>
<feature type="modified residue" description="4-aspartylphosphate" evidence="9">
    <location>
        <position position="667"/>
    </location>
</feature>
<dbReference type="InterPro" id="IPR004358">
    <property type="entry name" value="Sig_transdc_His_kin-like_C"/>
</dbReference>
<feature type="domain" description="Histidine kinase" evidence="10">
    <location>
        <begin position="369"/>
        <end position="595"/>
    </location>
</feature>
<reference evidence="14 15" key="2">
    <citation type="journal article" date="2016" name="ISME J.">
        <title>Characterization of the first cultured representative of Verrucomicrobia subdivision 5 indicates the proposal of a novel phylum.</title>
        <authorList>
            <person name="Spring S."/>
            <person name="Bunk B."/>
            <person name="Sproer C."/>
            <person name="Schumann P."/>
            <person name="Rohde M."/>
            <person name="Tindall B.J."/>
            <person name="Klenk H.P."/>
        </authorList>
    </citation>
    <scope>NUCLEOTIDE SEQUENCE [LARGE SCALE GENOMIC DNA]</scope>
    <source>
        <strain evidence="14 15">L21-Fru-AB</strain>
    </source>
</reference>
<dbReference type="InterPro" id="IPR036890">
    <property type="entry name" value="HATPase_C_sf"/>
</dbReference>
<dbReference type="InterPro" id="IPR013656">
    <property type="entry name" value="PAS_4"/>
</dbReference>
<proteinExistence type="predicted"/>
<feature type="domain" description="PAS" evidence="12">
    <location>
        <begin position="109"/>
        <end position="177"/>
    </location>
</feature>
<dbReference type="SMART" id="SM00387">
    <property type="entry name" value="HATPase_c"/>
    <property type="match status" value="1"/>
</dbReference>
<keyword evidence="3 9" id="KW-0597">Phosphoprotein</keyword>
<dbReference type="InterPro" id="IPR001610">
    <property type="entry name" value="PAC"/>
</dbReference>
<accession>A0A0G3EG96</accession>
<keyword evidence="5" id="KW-0547">Nucleotide-binding</keyword>
<dbReference type="EMBL" id="CP010904">
    <property type="protein sequence ID" value="AKJ63805.1"/>
    <property type="molecule type" value="Genomic_DNA"/>
</dbReference>
<evidence type="ECO:0000259" key="13">
    <source>
        <dbReference type="PROSITE" id="PS50113"/>
    </source>
</evidence>
<dbReference type="SMART" id="SM00448">
    <property type="entry name" value="REC"/>
    <property type="match status" value="2"/>
</dbReference>
<evidence type="ECO:0000256" key="9">
    <source>
        <dbReference type="PROSITE-ProRule" id="PRU00169"/>
    </source>
</evidence>
<dbReference type="Pfam" id="PF02518">
    <property type="entry name" value="HATPase_c"/>
    <property type="match status" value="1"/>
</dbReference>
<dbReference type="SMART" id="SM00086">
    <property type="entry name" value="PAC"/>
    <property type="match status" value="2"/>
</dbReference>
<dbReference type="PRINTS" id="PR00344">
    <property type="entry name" value="BCTRLSENSOR"/>
</dbReference>
<dbReference type="SUPFAM" id="SSF52172">
    <property type="entry name" value="CheY-like"/>
    <property type="match status" value="2"/>
</dbReference>
<comment type="catalytic activity">
    <reaction evidence="1">
        <text>ATP + protein L-histidine = ADP + protein N-phospho-L-histidine.</text>
        <dbReference type="EC" id="2.7.13.3"/>
    </reaction>
</comment>
<dbReference type="STRING" id="1307763.L21SP4_00533"/>
<dbReference type="Pfam" id="PF00072">
    <property type="entry name" value="Response_reg"/>
    <property type="match status" value="2"/>
</dbReference>
<dbReference type="EC" id="2.7.13.3" evidence="2"/>
<dbReference type="Proteomes" id="UP000035268">
    <property type="component" value="Chromosome"/>
</dbReference>
<keyword evidence="8" id="KW-0902">Two-component regulatory system</keyword>
<feature type="domain" description="Response regulatory" evidence="11">
    <location>
        <begin position="1"/>
        <end position="104"/>
    </location>
</feature>
<organism evidence="14 15">
    <name type="scientific">Kiritimatiella glycovorans</name>
    <dbReference type="NCBI Taxonomy" id="1307763"/>
    <lineage>
        <taxon>Bacteria</taxon>
        <taxon>Pseudomonadati</taxon>
        <taxon>Kiritimatiellota</taxon>
        <taxon>Kiritimatiellia</taxon>
        <taxon>Kiritimatiellales</taxon>
        <taxon>Kiritimatiellaceae</taxon>
        <taxon>Kiritimatiella</taxon>
    </lineage>
</organism>
<dbReference type="InterPro" id="IPR000014">
    <property type="entry name" value="PAS"/>
</dbReference>
<evidence type="ECO:0000256" key="2">
    <source>
        <dbReference type="ARBA" id="ARBA00012438"/>
    </source>
</evidence>
<evidence type="ECO:0000259" key="10">
    <source>
        <dbReference type="PROSITE" id="PS50109"/>
    </source>
</evidence>
<dbReference type="InterPro" id="IPR003594">
    <property type="entry name" value="HATPase_dom"/>
</dbReference>
<feature type="domain" description="Response regulatory" evidence="11">
    <location>
        <begin position="616"/>
        <end position="732"/>
    </location>
</feature>
<dbReference type="AlphaFoldDB" id="A0A0G3EG96"/>
<dbReference type="SUPFAM" id="SSF55785">
    <property type="entry name" value="PYP-like sensor domain (PAS domain)"/>
    <property type="match status" value="2"/>
</dbReference>
<dbReference type="GO" id="GO:0006355">
    <property type="term" value="P:regulation of DNA-templated transcription"/>
    <property type="evidence" value="ECO:0007669"/>
    <property type="project" value="InterPro"/>
</dbReference>
<gene>
    <name evidence="14" type="ORF">L21SP4_00533</name>
</gene>
<dbReference type="PROSITE" id="PS50113">
    <property type="entry name" value="PAC"/>
    <property type="match status" value="2"/>
</dbReference>
<evidence type="ECO:0000256" key="3">
    <source>
        <dbReference type="ARBA" id="ARBA00022553"/>
    </source>
</evidence>
<dbReference type="CDD" id="cd00130">
    <property type="entry name" value="PAS"/>
    <property type="match status" value="2"/>
</dbReference>
<evidence type="ECO:0000256" key="4">
    <source>
        <dbReference type="ARBA" id="ARBA00022679"/>
    </source>
</evidence>
<keyword evidence="4" id="KW-0808">Transferase</keyword>
<dbReference type="InterPro" id="IPR035965">
    <property type="entry name" value="PAS-like_dom_sf"/>
</dbReference>
<sequence length="738" mass="82832">MRRVLERLGHEVEITCDGAEALERLTAPDAARLAIMDWMMPELDGLDVCRRVKNLGSMNPVYVIVLTARREKEDLLQAFEAGADDFISKPFDQDELAARLQVGQRIIEQQSLLSSLIDSIPDLIYFSDGSGRCLGCNRAFARYVGRNRTEIVGSRPPDFFDRARAEEYRELRERIERDEAPSRYSKWVTYPDGESRLMDCVTTPFHGPHEEMIGWIEVSRDITERHRIDREHRRLAAVVEQAAEAIMITDLDGNIQYVNPAFQQLTGYATEDAVGCTPNILKSGTHEDAYYRKIWTALEKGEIWNGRFTNRGKNGHFFEAESVIFPIRNREGEITNYASIMKDVTQELHLEAQLRQAQKMNAVGQLAGGVAHDFNNLLMVIRNSAQFALEGKESPEEVEEDLTAVIDAAKQAATLTRQLLAFSRKQVLSPRQLDLNEVVLGLENMLQRVIPENIRIRYNVAEDPCLCRVDHGQIEQVIVNMAVNARDAMPGGGTLIIETRHAQLSRQDAEEFIEWEEECTGRYVLLMISDSGVGMDRDTMHHIFEPFFTTKGVGKGTGLGLSTAYGIIKQHGGHISVYSEPGSGTTFKVYLPEVREKTETAGRQEQSGDLPGGGETILIAEDEPAVLHLATRMLRLLGYEVLEARSGEEALEVLDRYKGHVDLLFADVVMPGMDGTELAGKVSERYPDIRVLFASGYSEFHVKDQGMIHDENDLIQKPFVLADLAHKIRKVLGAPDSG</sequence>
<evidence type="ECO:0000259" key="11">
    <source>
        <dbReference type="PROSITE" id="PS50110"/>
    </source>
</evidence>
<evidence type="ECO:0000256" key="7">
    <source>
        <dbReference type="ARBA" id="ARBA00022840"/>
    </source>
</evidence>
<feature type="modified residue" description="4-aspartylphosphate" evidence="9">
    <location>
        <position position="37"/>
    </location>
</feature>
<evidence type="ECO:0000256" key="6">
    <source>
        <dbReference type="ARBA" id="ARBA00022777"/>
    </source>
</evidence>
<name>A0A0G3EG96_9BACT</name>
<dbReference type="Pfam" id="PF00989">
    <property type="entry name" value="PAS"/>
    <property type="match status" value="1"/>
</dbReference>
<dbReference type="PROSITE" id="PS50110">
    <property type="entry name" value="RESPONSE_REGULATORY"/>
    <property type="match status" value="2"/>
</dbReference>
<evidence type="ECO:0000313" key="14">
    <source>
        <dbReference type="EMBL" id="AKJ63805.1"/>
    </source>
</evidence>
<dbReference type="GO" id="GO:0000155">
    <property type="term" value="F:phosphorelay sensor kinase activity"/>
    <property type="evidence" value="ECO:0007669"/>
    <property type="project" value="InterPro"/>
</dbReference>
<dbReference type="PROSITE" id="PS50109">
    <property type="entry name" value="HIS_KIN"/>
    <property type="match status" value="1"/>
</dbReference>
<dbReference type="Pfam" id="PF00512">
    <property type="entry name" value="HisKA"/>
    <property type="match status" value="1"/>
</dbReference>
<dbReference type="PANTHER" id="PTHR43065:SF42">
    <property type="entry name" value="TWO-COMPONENT SENSOR PPRA"/>
    <property type="match status" value="1"/>
</dbReference>
<dbReference type="PROSITE" id="PS50112">
    <property type="entry name" value="PAS"/>
    <property type="match status" value="2"/>
</dbReference>
<evidence type="ECO:0000256" key="5">
    <source>
        <dbReference type="ARBA" id="ARBA00022741"/>
    </source>
</evidence>